<dbReference type="EMBL" id="CP036271">
    <property type="protein sequence ID" value="QDT56815.1"/>
    <property type="molecule type" value="Genomic_DNA"/>
</dbReference>
<feature type="transmembrane region" description="Helical" evidence="1">
    <location>
        <begin position="48"/>
        <end position="66"/>
    </location>
</feature>
<feature type="domain" description="YutG/PgpA" evidence="2">
    <location>
        <begin position="13"/>
        <end position="150"/>
    </location>
</feature>
<reference evidence="3 4" key="1">
    <citation type="submission" date="2019-02" db="EMBL/GenBank/DDBJ databases">
        <title>Deep-cultivation of Planctomycetes and their phenomic and genomic characterization uncovers novel biology.</title>
        <authorList>
            <person name="Wiegand S."/>
            <person name="Jogler M."/>
            <person name="Boedeker C."/>
            <person name="Pinto D."/>
            <person name="Vollmers J."/>
            <person name="Rivas-Marin E."/>
            <person name="Kohn T."/>
            <person name="Peeters S.H."/>
            <person name="Heuer A."/>
            <person name="Rast P."/>
            <person name="Oberbeckmann S."/>
            <person name="Bunk B."/>
            <person name="Jeske O."/>
            <person name="Meyerdierks A."/>
            <person name="Storesund J.E."/>
            <person name="Kallscheuer N."/>
            <person name="Luecker S."/>
            <person name="Lage O.M."/>
            <person name="Pohl T."/>
            <person name="Merkel B.J."/>
            <person name="Hornburger P."/>
            <person name="Mueller R.-W."/>
            <person name="Bruemmer F."/>
            <person name="Labrenz M."/>
            <person name="Spormann A.M."/>
            <person name="Op den Camp H."/>
            <person name="Overmann J."/>
            <person name="Amann R."/>
            <person name="Jetten M.S.M."/>
            <person name="Mascher T."/>
            <person name="Medema M.H."/>
            <person name="Devos D.P."/>
            <person name="Kaster A.-K."/>
            <person name="Ovreas L."/>
            <person name="Rohde M."/>
            <person name="Galperin M.Y."/>
            <person name="Jogler C."/>
        </authorList>
    </citation>
    <scope>NUCLEOTIDE SEQUENCE [LARGE SCALE GENOMIC DNA]</scope>
    <source>
        <strain evidence="3 4">Pan44</strain>
    </source>
</reference>
<dbReference type="GO" id="GO:0006629">
    <property type="term" value="P:lipid metabolic process"/>
    <property type="evidence" value="ECO:0007669"/>
    <property type="project" value="InterPro"/>
</dbReference>
<accession>A0A517SL17</accession>
<protein>
    <submittedName>
        <fullName evidence="3">Phosphatidylglycerophosphatase A</fullName>
        <ecNumber evidence="3">3.1.3.27</ecNumber>
    </submittedName>
</protein>
<dbReference type="InterPro" id="IPR026037">
    <property type="entry name" value="PgpA"/>
</dbReference>
<dbReference type="InterPro" id="IPR007686">
    <property type="entry name" value="YutG/PgpA"/>
</dbReference>
<dbReference type="FunCoup" id="A0A517SL17">
    <property type="interactions" value="135"/>
</dbReference>
<dbReference type="PANTHER" id="PTHR36305">
    <property type="entry name" value="PHOSPHATIDYLGLYCEROPHOSPHATASE A"/>
    <property type="match status" value="1"/>
</dbReference>
<evidence type="ECO:0000256" key="1">
    <source>
        <dbReference type="SAM" id="Phobius"/>
    </source>
</evidence>
<gene>
    <name evidence="3" type="primary">pgpA</name>
    <name evidence="3" type="ORF">Pan44_48750</name>
</gene>
<dbReference type="OrthoDB" id="9804091at2"/>
<feature type="transmembrane region" description="Helical" evidence="1">
    <location>
        <begin position="86"/>
        <end position="110"/>
    </location>
</feature>
<keyword evidence="1" id="KW-1133">Transmembrane helix</keyword>
<evidence type="ECO:0000313" key="4">
    <source>
        <dbReference type="Proteomes" id="UP000315700"/>
    </source>
</evidence>
<dbReference type="Proteomes" id="UP000315700">
    <property type="component" value="Chromosome"/>
</dbReference>
<keyword evidence="3" id="KW-0378">Hydrolase</keyword>
<dbReference type="GO" id="GO:0008962">
    <property type="term" value="F:phosphatidylglycerophosphatase activity"/>
    <property type="evidence" value="ECO:0007669"/>
    <property type="project" value="UniProtKB-EC"/>
</dbReference>
<keyword evidence="1" id="KW-0472">Membrane</keyword>
<sequence length="158" mass="17037">MPPTLADRVILFLAQGCGLGWSRIGPGTAGSLGAVLLAWPLKELLPQPLAYLAMVIVVTCFGVWICHQATRILAVKDPGSVVLDEIAAVLLIYCIVPWTWWTALAGFILFRILDISKPWPIRVLERMPGGWGIMADDLFAGGVVGLVLWTATKMLAAA</sequence>
<feature type="transmembrane region" description="Helical" evidence="1">
    <location>
        <begin position="130"/>
        <end position="151"/>
    </location>
</feature>
<dbReference type="AlphaFoldDB" id="A0A517SL17"/>
<dbReference type="RefSeq" id="WP_145034234.1">
    <property type="nucleotide sequence ID" value="NZ_CP036271.1"/>
</dbReference>
<dbReference type="InterPro" id="IPR036681">
    <property type="entry name" value="PgpA-like_sf"/>
</dbReference>
<dbReference type="EC" id="3.1.3.27" evidence="3"/>
<dbReference type="PIRSF" id="PIRSF006162">
    <property type="entry name" value="PgpA"/>
    <property type="match status" value="1"/>
</dbReference>
<dbReference type="CDD" id="cd06971">
    <property type="entry name" value="PgpA"/>
    <property type="match status" value="1"/>
</dbReference>
<proteinExistence type="predicted"/>
<keyword evidence="1" id="KW-0812">Transmembrane</keyword>
<dbReference type="InParanoid" id="A0A517SL17"/>
<organism evidence="3 4">
    <name type="scientific">Caulifigura coniformis</name>
    <dbReference type="NCBI Taxonomy" id="2527983"/>
    <lineage>
        <taxon>Bacteria</taxon>
        <taxon>Pseudomonadati</taxon>
        <taxon>Planctomycetota</taxon>
        <taxon>Planctomycetia</taxon>
        <taxon>Planctomycetales</taxon>
        <taxon>Planctomycetaceae</taxon>
        <taxon>Caulifigura</taxon>
    </lineage>
</organism>
<dbReference type="PANTHER" id="PTHR36305:SF1">
    <property type="entry name" value="PHOSPHATIDYLGLYCEROPHOSPHATASE A"/>
    <property type="match status" value="1"/>
</dbReference>
<evidence type="ECO:0000313" key="3">
    <source>
        <dbReference type="EMBL" id="QDT56815.1"/>
    </source>
</evidence>
<dbReference type="KEGG" id="ccos:Pan44_48750"/>
<keyword evidence="4" id="KW-1185">Reference proteome</keyword>
<evidence type="ECO:0000259" key="2">
    <source>
        <dbReference type="Pfam" id="PF04608"/>
    </source>
</evidence>
<dbReference type="Pfam" id="PF04608">
    <property type="entry name" value="PgpA"/>
    <property type="match status" value="1"/>
</dbReference>
<name>A0A517SL17_9PLAN</name>
<dbReference type="SUPFAM" id="SSF101307">
    <property type="entry name" value="YutG-like"/>
    <property type="match status" value="1"/>
</dbReference>